<evidence type="ECO:0000256" key="6">
    <source>
        <dbReference type="ARBA" id="ARBA00022741"/>
    </source>
</evidence>
<reference evidence="13" key="1">
    <citation type="submission" date="2021-02" db="EMBL/GenBank/DDBJ databases">
        <authorList>
            <person name="Nowell W R."/>
        </authorList>
    </citation>
    <scope>NUCLEOTIDE SEQUENCE</scope>
</reference>
<evidence type="ECO:0000256" key="8">
    <source>
        <dbReference type="ARBA" id="ARBA00022840"/>
    </source>
</evidence>
<dbReference type="CDD" id="cd11534">
    <property type="entry name" value="NTP-PPase_HisIE_like"/>
    <property type="match status" value="1"/>
</dbReference>
<keyword evidence="16" id="KW-1185">Reference proteome</keyword>
<evidence type="ECO:0000256" key="4">
    <source>
        <dbReference type="ARBA" id="ARBA00005204"/>
    </source>
</evidence>
<evidence type="ECO:0000256" key="11">
    <source>
        <dbReference type="RuleBase" id="RU003657"/>
    </source>
</evidence>
<keyword evidence="8" id="KW-0067">ATP-binding</keyword>
<sequence length="1225" mass="142002">MAKYDIICLLGNDGCRKTSICELINSKKAVIHNNNIIAIERGNELANDYGIDPTIIDKLILEYTFDKENFDKIQLPNETINGQKIYWIILDCQVDTLLKRIQTRSKKSIWETQKALNYYQQRFRHLSAHFGIPFIDTTQQTIPQVCTQVLDVIEIYSNYYQYYRQIGTQVLNYNIIQECDIENQLYKIINIYDIKQIKDLPEYEEEFDNIDKKKLYIRWYLNNYEIIQEENLLRIGEYELSINGPILKLITEGESKKIYKDISGNPFTKDLAFIILKSTIYSHSMQITGEINNLGSVRACGSQLFLEMMWRNDLKHSYRSINSNGIIISDFIDEITPIEVIVKRYCEGTDKNSFYDILNNENIVLTNGNGEYLSGPYVRLDWRNPNHISPTTKIALTKNIYYYIYEQAVGKEEFFKKILSNPKYAISVGDKNITEDLLNDVINIKQTKLSVLKMFMIIQSYFSRVNLLIKDVCFMLNKSGEEFWSEINQDCMRITMIDNNQNKFDKDIWRKGGSSSREQILNKWNDFNKIFYEYFMKNKFHETELLNNNYYFYKQEIQQLLNNTKLKIPSNLKSLWLNIQGKNPRRVIVTMDMFNGQPVLVKSSRVCEIHNNGDYEQAMKYLSIFPDILVVDLNGAFGELNRKNREIIKKLAQKHYVHTGGGLRSLNDIDDMLKSGIRRCAIASADDELIEKIAKNRLIIEVSINEENEVLIHGRRTNTHINIITRINQLIQIGVNVISITFVQTEGHLSGIPRQQIHDLILQIPSNIEKIYIGGGISTLEDLEYLWSYPRIIPLLGSAIWKNKLTIGNIYNSMIHFDENGIVPAIIQDKNGIVKGLCYMNRESIEETCQERKLYRYSRKLQRLIMKGETSGDIQHIIQISLDCDGDTILITVDSKNPFCHTGHHSCFNLQTSIKANFGTLADHIKSKIDSDSYSGKIQRNPQLALAKIMEEFWEVVAGHEDNQISECSDLFVHLIMYLNGMGITIEDISNELNSRRWKEKQNNNQDITEQISKEIIIGITTSKYTEKTDRFAEEELGIKITRHTNRNFQVNGEIIDENKFSKYFGNESNMKLSFHSSKPKDMIWLLASKRVTHIISFEPVVKNYPKVYSVIHQIIDPTICLALLCRKGAIIEPEKWTYDNKSLIASEHICQVTKFFEQININHHTYHLDKVTGSSEGFLSNTSKYLLADAIVESGKTAQENNLEIWKIIVPRGQIHIGLYGCLN</sequence>
<keyword evidence="5 11" id="KW-0028">Amino-acid biosynthesis</keyword>
<dbReference type="Proteomes" id="UP000663877">
    <property type="component" value="Unassembled WGS sequence"/>
</dbReference>
<dbReference type="UniPathway" id="UPA00031">
    <property type="reaction ID" value="UER00008"/>
</dbReference>
<evidence type="ECO:0000259" key="12">
    <source>
        <dbReference type="Pfam" id="PF01502"/>
    </source>
</evidence>
<gene>
    <name evidence="13" type="ORF">BJG266_LOCUS21060</name>
    <name evidence="14" type="ORF">QVE165_LOCUS33328</name>
    <name evidence="15" type="ORF">QVE165_LOCUS33810</name>
</gene>
<evidence type="ECO:0000313" key="13">
    <source>
        <dbReference type="EMBL" id="CAF1095647.1"/>
    </source>
</evidence>
<dbReference type="GO" id="GO:0005524">
    <property type="term" value="F:ATP binding"/>
    <property type="evidence" value="ECO:0007669"/>
    <property type="project" value="UniProtKB-KW"/>
</dbReference>
<dbReference type="SUPFAM" id="SSF51366">
    <property type="entry name" value="Ribulose-phoshate binding barrel"/>
    <property type="match status" value="1"/>
</dbReference>
<protein>
    <recommendedName>
        <fullName evidence="12">Phosphoribosyl-AMP cyclohydrolase domain-containing protein</fullName>
    </recommendedName>
</protein>
<keyword evidence="10" id="KW-0511">Multifunctional enzyme</keyword>
<dbReference type="Pfam" id="PF00977">
    <property type="entry name" value="His_biosynth"/>
    <property type="match status" value="1"/>
</dbReference>
<keyword evidence="9 11" id="KW-0368">Histidine biosynthesis</keyword>
<evidence type="ECO:0000256" key="5">
    <source>
        <dbReference type="ARBA" id="ARBA00022605"/>
    </source>
</evidence>
<dbReference type="PANTHER" id="PTHR42945">
    <property type="entry name" value="HISTIDINE BIOSYNTHESIS BIFUNCTIONAL PROTEIN"/>
    <property type="match status" value="1"/>
</dbReference>
<keyword evidence="7" id="KW-0378">Hydrolase</keyword>
<dbReference type="Pfam" id="PF01503">
    <property type="entry name" value="PRA-PH"/>
    <property type="match status" value="1"/>
</dbReference>
<dbReference type="GO" id="GO:0004635">
    <property type="term" value="F:phosphoribosyl-AMP cyclohydrolase activity"/>
    <property type="evidence" value="ECO:0007669"/>
    <property type="project" value="UniProtKB-EC"/>
</dbReference>
<dbReference type="InterPro" id="IPR038019">
    <property type="entry name" value="PRib_AMP_CycHydrolase_sf"/>
</dbReference>
<dbReference type="AlphaFoldDB" id="A0A814NTB2"/>
<evidence type="ECO:0000313" key="16">
    <source>
        <dbReference type="Proteomes" id="UP000663832"/>
    </source>
</evidence>
<evidence type="ECO:0000256" key="1">
    <source>
        <dbReference type="ARBA" id="ARBA00000024"/>
    </source>
</evidence>
<dbReference type="InterPro" id="IPR011060">
    <property type="entry name" value="RibuloseP-bd_barrel"/>
</dbReference>
<evidence type="ECO:0000256" key="10">
    <source>
        <dbReference type="ARBA" id="ARBA00023268"/>
    </source>
</evidence>
<dbReference type="SUPFAM" id="SSF101386">
    <property type="entry name" value="all-alpha NTP pyrophosphatases"/>
    <property type="match status" value="1"/>
</dbReference>
<dbReference type="Gene3D" id="1.10.287.1080">
    <property type="entry name" value="MazG-like"/>
    <property type="match status" value="1"/>
</dbReference>
<accession>A0A814NTB2</accession>
<evidence type="ECO:0000256" key="2">
    <source>
        <dbReference type="ARBA" id="ARBA00001460"/>
    </source>
</evidence>
<evidence type="ECO:0000256" key="9">
    <source>
        <dbReference type="ARBA" id="ARBA00023102"/>
    </source>
</evidence>
<dbReference type="InterPro" id="IPR002496">
    <property type="entry name" value="PRib_AMP_CycHydrolase_dom"/>
</dbReference>
<dbReference type="Gene3D" id="3.10.20.810">
    <property type="entry name" value="Phosphoribosyl-AMP cyclohydrolase"/>
    <property type="match status" value="1"/>
</dbReference>
<dbReference type="PANTHER" id="PTHR42945:SF1">
    <property type="entry name" value="HISTIDINE BIOSYNTHESIS BIFUNCTIONAL PROTEIN HIS7"/>
    <property type="match status" value="1"/>
</dbReference>
<dbReference type="EMBL" id="CAJNOM010000304">
    <property type="protein sequence ID" value="CAF1338964.1"/>
    <property type="molecule type" value="Genomic_DNA"/>
</dbReference>
<evidence type="ECO:0000256" key="3">
    <source>
        <dbReference type="ARBA" id="ARBA00005169"/>
    </source>
</evidence>
<evidence type="ECO:0000313" key="15">
    <source>
        <dbReference type="EMBL" id="CAF1347846.1"/>
    </source>
</evidence>
<dbReference type="InterPro" id="IPR027417">
    <property type="entry name" value="P-loop_NTPase"/>
</dbReference>
<dbReference type="InterPro" id="IPR013785">
    <property type="entry name" value="Aldolase_TIM"/>
</dbReference>
<comment type="pathway">
    <text evidence="3">Amino-acid biosynthesis; L-histidine biosynthesis; L-histidine from 5-phospho-alpha-D-ribose 1-diphosphate: step 3/9.</text>
</comment>
<organism evidence="13 17">
    <name type="scientific">Adineta steineri</name>
    <dbReference type="NCBI Taxonomy" id="433720"/>
    <lineage>
        <taxon>Eukaryota</taxon>
        <taxon>Metazoa</taxon>
        <taxon>Spiralia</taxon>
        <taxon>Gnathifera</taxon>
        <taxon>Rotifera</taxon>
        <taxon>Eurotatoria</taxon>
        <taxon>Bdelloidea</taxon>
        <taxon>Adinetida</taxon>
        <taxon>Adinetidae</taxon>
        <taxon>Adineta</taxon>
    </lineage>
</organism>
<evidence type="ECO:0000313" key="14">
    <source>
        <dbReference type="EMBL" id="CAF1338964.1"/>
    </source>
</evidence>
<feature type="domain" description="Phosphoribosyl-AMP cyclohydrolase" evidence="12">
    <location>
        <begin position="837"/>
        <end position="909"/>
    </location>
</feature>
<proteinExistence type="inferred from homology"/>
<dbReference type="InterPro" id="IPR021130">
    <property type="entry name" value="PRib-ATP_PPHydrolase-like"/>
</dbReference>
<name>A0A814NTB2_9BILA</name>
<dbReference type="Proteomes" id="UP000663832">
    <property type="component" value="Unassembled WGS sequence"/>
</dbReference>
<evidence type="ECO:0000313" key="17">
    <source>
        <dbReference type="Proteomes" id="UP000663877"/>
    </source>
</evidence>
<comment type="catalytic activity">
    <reaction evidence="1">
        <text>1-(5-phospho-beta-D-ribosyl)-5'-AMP + H2O = 1-(5-phospho-beta-D-ribosyl)-5-[(5-phospho-beta-D-ribosylamino)methylideneamino]imidazole-4-carboxamide</text>
        <dbReference type="Rhea" id="RHEA:20049"/>
        <dbReference type="ChEBI" id="CHEBI:15377"/>
        <dbReference type="ChEBI" id="CHEBI:58435"/>
        <dbReference type="ChEBI" id="CHEBI:59457"/>
        <dbReference type="EC" id="3.5.4.19"/>
    </reaction>
</comment>
<dbReference type="Pfam" id="PF01502">
    <property type="entry name" value="PRA-CH"/>
    <property type="match status" value="1"/>
</dbReference>
<dbReference type="OrthoDB" id="9995092at2759"/>
<dbReference type="GO" id="GO:0000105">
    <property type="term" value="P:L-histidine biosynthetic process"/>
    <property type="evidence" value="ECO:0007669"/>
    <property type="project" value="UniProtKB-UniPathway"/>
</dbReference>
<comment type="similarity">
    <text evidence="11">Belongs to the HisA/HisF family.</text>
</comment>
<dbReference type="Gene3D" id="3.20.20.70">
    <property type="entry name" value="Aldolase class I"/>
    <property type="match status" value="1"/>
</dbReference>
<comment type="catalytic activity">
    <reaction evidence="2">
        <text>1-(5-phospho-beta-D-ribosyl)-ATP + H2O = 1-(5-phospho-beta-D-ribosyl)-5'-AMP + diphosphate + H(+)</text>
        <dbReference type="Rhea" id="RHEA:22828"/>
        <dbReference type="ChEBI" id="CHEBI:15377"/>
        <dbReference type="ChEBI" id="CHEBI:15378"/>
        <dbReference type="ChEBI" id="CHEBI:33019"/>
        <dbReference type="ChEBI" id="CHEBI:59457"/>
        <dbReference type="ChEBI" id="CHEBI:73183"/>
        <dbReference type="EC" id="3.6.1.31"/>
    </reaction>
</comment>
<comment type="pathway">
    <text evidence="4">Amino-acid biosynthesis; L-histidine biosynthesis; L-histidine from 5-phospho-alpha-D-ribose 1-diphosphate: step 2/9.</text>
</comment>
<dbReference type="InterPro" id="IPR006062">
    <property type="entry name" value="His_biosynth"/>
</dbReference>
<dbReference type="EMBL" id="CAJNOI010000123">
    <property type="protein sequence ID" value="CAF1095647.1"/>
    <property type="molecule type" value="Genomic_DNA"/>
</dbReference>
<comment type="caution">
    <text evidence="13">The sequence shown here is derived from an EMBL/GenBank/DDBJ whole genome shotgun (WGS) entry which is preliminary data.</text>
</comment>
<evidence type="ECO:0000256" key="7">
    <source>
        <dbReference type="ARBA" id="ARBA00022801"/>
    </source>
</evidence>
<dbReference type="Gene3D" id="3.40.50.300">
    <property type="entry name" value="P-loop containing nucleotide triphosphate hydrolases"/>
    <property type="match status" value="1"/>
</dbReference>
<dbReference type="SUPFAM" id="SSF52540">
    <property type="entry name" value="P-loop containing nucleoside triphosphate hydrolases"/>
    <property type="match status" value="1"/>
</dbReference>
<dbReference type="EMBL" id="CAJNOM010000313">
    <property type="protein sequence ID" value="CAF1347846.1"/>
    <property type="molecule type" value="Genomic_DNA"/>
</dbReference>
<dbReference type="InterPro" id="IPR008179">
    <property type="entry name" value="HisE"/>
</dbReference>
<keyword evidence="6" id="KW-0547">Nucleotide-binding</keyword>
<dbReference type="GO" id="GO:0004636">
    <property type="term" value="F:phosphoribosyl-ATP diphosphatase activity"/>
    <property type="evidence" value="ECO:0007669"/>
    <property type="project" value="UniProtKB-EC"/>
</dbReference>
<dbReference type="SUPFAM" id="SSF141734">
    <property type="entry name" value="HisI-like"/>
    <property type="match status" value="1"/>
</dbReference>